<dbReference type="PANTHER" id="PTHR30480:SF16">
    <property type="entry name" value="GLYCOSIDE HYDROLASE FAMILY 3 DOMAIN PROTEIN"/>
    <property type="match status" value="1"/>
</dbReference>
<evidence type="ECO:0000313" key="7">
    <source>
        <dbReference type="Proteomes" id="UP000295280"/>
    </source>
</evidence>
<dbReference type="GO" id="GO:0004563">
    <property type="term" value="F:beta-N-acetylhexosaminidase activity"/>
    <property type="evidence" value="ECO:0007669"/>
    <property type="project" value="UniProtKB-EC"/>
</dbReference>
<comment type="similarity">
    <text evidence="1">Belongs to the glycosyl hydrolase 3 family.</text>
</comment>
<gene>
    <name evidence="6" type="primary">nagZ</name>
    <name evidence="6" type="ORF">ERX40_04585</name>
</gene>
<dbReference type="RefSeq" id="WP_133417311.1">
    <property type="nucleotide sequence ID" value="NZ_SCWD01000001.1"/>
</dbReference>
<keyword evidence="4" id="KW-0732">Signal</keyword>
<dbReference type="InterPro" id="IPR017853">
    <property type="entry name" value="GH"/>
</dbReference>
<evidence type="ECO:0000256" key="1">
    <source>
        <dbReference type="ARBA" id="ARBA00005336"/>
    </source>
</evidence>
<dbReference type="EMBL" id="SCWD01000001">
    <property type="protein sequence ID" value="TDM04451.1"/>
    <property type="molecule type" value="Genomic_DNA"/>
</dbReference>
<dbReference type="Gene3D" id="3.20.20.300">
    <property type="entry name" value="Glycoside hydrolase, family 3, N-terminal domain"/>
    <property type="match status" value="1"/>
</dbReference>
<dbReference type="InterPro" id="IPR050226">
    <property type="entry name" value="NagZ_Beta-hexosaminidase"/>
</dbReference>
<evidence type="ECO:0000256" key="3">
    <source>
        <dbReference type="ARBA" id="ARBA00023295"/>
    </source>
</evidence>
<dbReference type="EC" id="3.2.1.52" evidence="6"/>
<keyword evidence="3 6" id="KW-0326">Glycosidase</keyword>
<dbReference type="InterPro" id="IPR036962">
    <property type="entry name" value="Glyco_hydro_3_N_sf"/>
</dbReference>
<feature type="domain" description="Glycoside hydrolase family 3 N-terminal" evidence="5">
    <location>
        <begin position="49"/>
        <end position="366"/>
    </location>
</feature>
<comment type="caution">
    <text evidence="6">The sequence shown here is derived from an EMBL/GenBank/DDBJ whole genome shotgun (WGS) entry which is preliminary data.</text>
</comment>
<reference evidence="6 7" key="1">
    <citation type="submission" date="2019-01" db="EMBL/GenBank/DDBJ databases">
        <title>Draft genome sequences of the type strains of six Macrococcus species.</title>
        <authorList>
            <person name="Mazhar S."/>
            <person name="Altermann E."/>
            <person name="Hill C."/>
            <person name="Mcauliffe O."/>
        </authorList>
    </citation>
    <scope>NUCLEOTIDE SEQUENCE [LARGE SCALE GENOMIC DNA]</scope>
    <source>
        <strain evidence="6 7">ATCC 51828</strain>
    </source>
</reference>
<dbReference type="NCBIfam" id="NF003740">
    <property type="entry name" value="PRK05337.1"/>
    <property type="match status" value="1"/>
</dbReference>
<dbReference type="PANTHER" id="PTHR30480">
    <property type="entry name" value="BETA-HEXOSAMINIDASE-RELATED"/>
    <property type="match status" value="1"/>
</dbReference>
<name>A0A9Q8CLV3_9STAP</name>
<keyword evidence="2 6" id="KW-0378">Hydrolase</keyword>
<organism evidence="6 7">
    <name type="scientific">Macrococcus carouselicus</name>
    <dbReference type="NCBI Taxonomy" id="69969"/>
    <lineage>
        <taxon>Bacteria</taxon>
        <taxon>Bacillati</taxon>
        <taxon>Bacillota</taxon>
        <taxon>Bacilli</taxon>
        <taxon>Bacillales</taxon>
        <taxon>Staphylococcaceae</taxon>
        <taxon>Macrococcus</taxon>
    </lineage>
</organism>
<dbReference type="Pfam" id="PF00933">
    <property type="entry name" value="Glyco_hydro_3"/>
    <property type="match status" value="1"/>
</dbReference>
<proteinExistence type="inferred from homology"/>
<keyword evidence="7" id="KW-1185">Reference proteome</keyword>
<evidence type="ECO:0000259" key="5">
    <source>
        <dbReference type="Pfam" id="PF00933"/>
    </source>
</evidence>
<dbReference type="OrthoDB" id="9805821at2"/>
<sequence length="373" mass="40911">MRKLLLLILLLMCLAGCQRQYQSVKEMKSFEYKKLPAIDLEGLKVSQMTLEEKIYQMLILGFDGTEVSAELEDRLDHKLGGVILFSRNISSAEQVLKLNQQIADVQRDIPPFIGVDQEGGSVNRLPAEMGNTPPAFLMAQSGDKGYVYQAGSWNGRMLKQLGFNLDFSTVLDIWTNPANKVIGDRSFGTTPEAVTAYARAFNRGIQSEGIVTVGKHFPGHGDTLLDSHHALPVSHADMKRLDKVELVPFRKLKDEVDMMMVSHIVLSELDDKPSSLSRAVTTGLLQQQLGFHDVVITDDMAMGAIANGYGQAEAAVMAIQAGNTMVLIGSNIRDADQLVGAIAAKVHSGDIKASQIDENVQKILRLKSKYAIL</sequence>
<evidence type="ECO:0000313" key="6">
    <source>
        <dbReference type="EMBL" id="TDM04451.1"/>
    </source>
</evidence>
<evidence type="ECO:0000256" key="2">
    <source>
        <dbReference type="ARBA" id="ARBA00022801"/>
    </source>
</evidence>
<dbReference type="Proteomes" id="UP000295280">
    <property type="component" value="Unassembled WGS sequence"/>
</dbReference>
<dbReference type="GO" id="GO:0005975">
    <property type="term" value="P:carbohydrate metabolic process"/>
    <property type="evidence" value="ECO:0007669"/>
    <property type="project" value="InterPro"/>
</dbReference>
<dbReference type="InterPro" id="IPR001764">
    <property type="entry name" value="Glyco_hydro_3_N"/>
</dbReference>
<dbReference type="SUPFAM" id="SSF51445">
    <property type="entry name" value="(Trans)glycosidases"/>
    <property type="match status" value="1"/>
</dbReference>
<dbReference type="GO" id="GO:0009254">
    <property type="term" value="P:peptidoglycan turnover"/>
    <property type="evidence" value="ECO:0007669"/>
    <property type="project" value="TreeGrafter"/>
</dbReference>
<evidence type="ECO:0000256" key="4">
    <source>
        <dbReference type="SAM" id="SignalP"/>
    </source>
</evidence>
<protein>
    <submittedName>
        <fullName evidence="6">Beta-N-acetylhexosaminidase</fullName>
        <ecNumber evidence="6">3.2.1.52</ecNumber>
    </submittedName>
</protein>
<feature type="chain" id="PRO_5040341644" evidence="4">
    <location>
        <begin position="22"/>
        <end position="373"/>
    </location>
</feature>
<accession>A0A9Q8CLV3</accession>
<feature type="signal peptide" evidence="4">
    <location>
        <begin position="1"/>
        <end position="21"/>
    </location>
</feature>
<dbReference type="AlphaFoldDB" id="A0A9Q8CLV3"/>